<gene>
    <name evidence="2" type="primary">LOC105424750</name>
</gene>
<evidence type="ECO:0000313" key="1">
    <source>
        <dbReference type="Proteomes" id="UP000504615"/>
    </source>
</evidence>
<dbReference type="Pfam" id="PF14223">
    <property type="entry name" value="Retrotran_gag_2"/>
    <property type="match status" value="1"/>
</dbReference>
<dbReference type="KEGG" id="pbar:105424750"/>
<accession>A0A8N1S641</accession>
<organism evidence="1 2">
    <name type="scientific">Pogonomyrmex barbatus</name>
    <name type="common">red harvester ant</name>
    <dbReference type="NCBI Taxonomy" id="144034"/>
    <lineage>
        <taxon>Eukaryota</taxon>
        <taxon>Metazoa</taxon>
        <taxon>Ecdysozoa</taxon>
        <taxon>Arthropoda</taxon>
        <taxon>Hexapoda</taxon>
        <taxon>Insecta</taxon>
        <taxon>Pterygota</taxon>
        <taxon>Neoptera</taxon>
        <taxon>Endopterygota</taxon>
        <taxon>Hymenoptera</taxon>
        <taxon>Apocrita</taxon>
        <taxon>Aculeata</taxon>
        <taxon>Formicoidea</taxon>
        <taxon>Formicidae</taxon>
        <taxon>Myrmicinae</taxon>
        <taxon>Pogonomyrmex</taxon>
    </lineage>
</organism>
<sequence length="141" mass="16050">MKIVAGKKQKQIAKMFTNMFSLEKLRGRENFATWKFSIKTYLEHEDLWQCVEPSPGKNVDPAKDVKAKAKLILLLELHNYVHVQDCHTAKETWDSLQKAFDDSGLTRKVGFLKDLITTTLDSSNKKSTLARLLIPLISCGI</sequence>
<name>A0A8N1S641_9HYME</name>
<protein>
    <submittedName>
        <fullName evidence="2">Uncharacterized protein LOC105424750</fullName>
    </submittedName>
</protein>
<dbReference type="AlphaFoldDB" id="A0A8N1S641"/>
<dbReference type="Proteomes" id="UP000504615">
    <property type="component" value="Unplaced"/>
</dbReference>
<proteinExistence type="predicted"/>
<keyword evidence="1" id="KW-1185">Reference proteome</keyword>
<dbReference type="GeneID" id="105424750"/>
<dbReference type="OrthoDB" id="7700734at2759"/>
<evidence type="ECO:0000313" key="2">
    <source>
        <dbReference type="RefSeq" id="XP_025073473.1"/>
    </source>
</evidence>
<reference evidence="2" key="1">
    <citation type="submission" date="2025-08" db="UniProtKB">
        <authorList>
            <consortium name="RefSeq"/>
        </authorList>
    </citation>
    <scope>IDENTIFICATION</scope>
</reference>
<dbReference type="RefSeq" id="XP_025073473.1">
    <property type="nucleotide sequence ID" value="XM_025217688.1"/>
</dbReference>